<dbReference type="PROSITE" id="PS50994">
    <property type="entry name" value="INTEGRASE"/>
    <property type="match status" value="1"/>
</dbReference>
<dbReference type="SUPFAM" id="SSF53098">
    <property type="entry name" value="Ribonuclease H-like"/>
    <property type="match status" value="1"/>
</dbReference>
<dbReference type="Pfam" id="PF00665">
    <property type="entry name" value="rve"/>
    <property type="match status" value="1"/>
</dbReference>
<accession>A0A4R3K1B3</accession>
<dbReference type="InterPro" id="IPR048020">
    <property type="entry name" value="Transpos_IS3"/>
</dbReference>
<dbReference type="Proteomes" id="UP000295188">
    <property type="component" value="Unassembled WGS sequence"/>
</dbReference>
<dbReference type="InterPro" id="IPR050900">
    <property type="entry name" value="Transposase_IS3/IS150/IS904"/>
</dbReference>
<evidence type="ECO:0000313" key="3">
    <source>
        <dbReference type="Proteomes" id="UP000295188"/>
    </source>
</evidence>
<evidence type="ECO:0000313" key="2">
    <source>
        <dbReference type="EMBL" id="TCS75043.1"/>
    </source>
</evidence>
<organism evidence="2 3">
    <name type="scientific">Pectinatus cerevisiiphilus</name>
    <dbReference type="NCBI Taxonomy" id="86956"/>
    <lineage>
        <taxon>Bacteria</taxon>
        <taxon>Bacillati</taxon>
        <taxon>Bacillota</taxon>
        <taxon>Negativicutes</taxon>
        <taxon>Selenomonadales</taxon>
        <taxon>Selenomonadaceae</taxon>
        <taxon>Pectinatus</taxon>
    </lineage>
</organism>
<dbReference type="AlphaFoldDB" id="A0A4R3K1B3"/>
<dbReference type="InterPro" id="IPR036397">
    <property type="entry name" value="RNaseH_sf"/>
</dbReference>
<proteinExistence type="predicted"/>
<dbReference type="PANTHER" id="PTHR46889">
    <property type="entry name" value="TRANSPOSASE INSF FOR INSERTION SEQUENCE IS3B-RELATED"/>
    <property type="match status" value="1"/>
</dbReference>
<dbReference type="GO" id="GO:0015074">
    <property type="term" value="P:DNA integration"/>
    <property type="evidence" value="ECO:0007669"/>
    <property type="project" value="InterPro"/>
</dbReference>
<gene>
    <name evidence="2" type="ORF">EDC37_1363</name>
</gene>
<sequence>MRVFLEHEAIKLSKTTIHKYMNKELGLKSVVRRKRPGYVRGHAHKIFPNLLNQDFTANNKNTKWCTDFTYLFLTDGSKYYNCSIIDLYDRSVVASINGKEITSDLAIRAVKKAIASQPTIKNKLLLHSDQGSQFTSKEFVEFCKSIKITQSMSKAGYPYDNAPMERYYNTLKNEKFNLHYYHSEKELDQAVNDFAYVWYNHMRPHSYNHNMTPFEARFKSEKSSLKCYKNA</sequence>
<evidence type="ECO:0000259" key="1">
    <source>
        <dbReference type="PROSITE" id="PS50994"/>
    </source>
</evidence>
<dbReference type="GO" id="GO:0003676">
    <property type="term" value="F:nucleic acid binding"/>
    <property type="evidence" value="ECO:0007669"/>
    <property type="project" value="InterPro"/>
</dbReference>
<keyword evidence="3" id="KW-1185">Reference proteome</keyword>
<protein>
    <submittedName>
        <fullName evidence="2">Transposase InsO family protein</fullName>
    </submittedName>
</protein>
<name>A0A4R3K1B3_9FIRM</name>
<dbReference type="NCBIfam" id="NF033516">
    <property type="entry name" value="transpos_IS3"/>
    <property type="match status" value="1"/>
</dbReference>
<dbReference type="EMBL" id="SMAA01000036">
    <property type="protein sequence ID" value="TCS75043.1"/>
    <property type="molecule type" value="Genomic_DNA"/>
</dbReference>
<dbReference type="InterPro" id="IPR012337">
    <property type="entry name" value="RNaseH-like_sf"/>
</dbReference>
<dbReference type="PANTHER" id="PTHR46889:SF4">
    <property type="entry name" value="TRANSPOSASE INSO FOR INSERTION SEQUENCE ELEMENT IS911B-RELATED"/>
    <property type="match status" value="1"/>
</dbReference>
<reference evidence="2 3" key="1">
    <citation type="submission" date="2019-03" db="EMBL/GenBank/DDBJ databases">
        <title>Genomic Encyclopedia of Type Strains, Phase IV (KMG-IV): sequencing the most valuable type-strain genomes for metagenomic binning, comparative biology and taxonomic classification.</title>
        <authorList>
            <person name="Goeker M."/>
        </authorList>
    </citation>
    <scope>NUCLEOTIDE SEQUENCE [LARGE SCALE GENOMIC DNA]</scope>
    <source>
        <strain evidence="2 3">DSM 20467</strain>
    </source>
</reference>
<feature type="domain" description="Integrase catalytic" evidence="1">
    <location>
        <begin position="44"/>
        <end position="221"/>
    </location>
</feature>
<dbReference type="Gene3D" id="3.30.420.10">
    <property type="entry name" value="Ribonuclease H-like superfamily/Ribonuclease H"/>
    <property type="match status" value="1"/>
</dbReference>
<dbReference type="InterPro" id="IPR001584">
    <property type="entry name" value="Integrase_cat-core"/>
</dbReference>
<comment type="caution">
    <text evidence="2">The sequence shown here is derived from an EMBL/GenBank/DDBJ whole genome shotgun (WGS) entry which is preliminary data.</text>
</comment>